<sequence>MAKRKTSSFLPKAYQSEKNKKFLSATLDQLMNSSNLTRLDGYVGRKHAPSYKSTDNYLTSTGLRNDYQLEPAIVVKKDSNITS</sequence>
<dbReference type="EMBL" id="UINC01162864">
    <property type="protein sequence ID" value="SVD62850.1"/>
    <property type="molecule type" value="Genomic_DNA"/>
</dbReference>
<name>A0A382WW94_9ZZZZ</name>
<gene>
    <name evidence="1" type="ORF">METZ01_LOCUS415704</name>
</gene>
<reference evidence="1" key="1">
    <citation type="submission" date="2018-05" db="EMBL/GenBank/DDBJ databases">
        <authorList>
            <person name="Lanie J.A."/>
            <person name="Ng W.-L."/>
            <person name="Kazmierczak K.M."/>
            <person name="Andrzejewski T.M."/>
            <person name="Davidsen T.M."/>
            <person name="Wayne K.J."/>
            <person name="Tettelin H."/>
            <person name="Glass J.I."/>
            <person name="Rusch D."/>
            <person name="Podicherti R."/>
            <person name="Tsui H.-C.T."/>
            <person name="Winkler M.E."/>
        </authorList>
    </citation>
    <scope>NUCLEOTIDE SEQUENCE</scope>
</reference>
<accession>A0A382WW94</accession>
<proteinExistence type="predicted"/>
<feature type="non-terminal residue" evidence="1">
    <location>
        <position position="83"/>
    </location>
</feature>
<protein>
    <submittedName>
        <fullName evidence="1">Uncharacterized protein</fullName>
    </submittedName>
</protein>
<organism evidence="1">
    <name type="scientific">marine metagenome</name>
    <dbReference type="NCBI Taxonomy" id="408172"/>
    <lineage>
        <taxon>unclassified sequences</taxon>
        <taxon>metagenomes</taxon>
        <taxon>ecological metagenomes</taxon>
    </lineage>
</organism>
<evidence type="ECO:0000313" key="1">
    <source>
        <dbReference type="EMBL" id="SVD62850.1"/>
    </source>
</evidence>
<dbReference type="AlphaFoldDB" id="A0A382WW94"/>